<keyword evidence="3" id="KW-0539">Nucleus</keyword>
<evidence type="ECO:0000256" key="3">
    <source>
        <dbReference type="ARBA" id="ARBA00023242"/>
    </source>
</evidence>
<gene>
    <name evidence="7" type="primary">LOC110775217</name>
</gene>
<evidence type="ECO:0000256" key="1">
    <source>
        <dbReference type="ARBA" id="ARBA00004123"/>
    </source>
</evidence>
<evidence type="ECO:0000313" key="7">
    <source>
        <dbReference type="RefSeq" id="XP_021835509.1"/>
    </source>
</evidence>
<reference evidence="7" key="2">
    <citation type="submission" date="2025-08" db="UniProtKB">
        <authorList>
            <consortium name="RefSeq"/>
        </authorList>
    </citation>
    <scope>IDENTIFICATION</scope>
    <source>
        <tissue evidence="7">Leaf</tissue>
    </source>
</reference>
<name>A0A9R0JHT4_SPIOL</name>
<evidence type="ECO:0000256" key="2">
    <source>
        <dbReference type="ARBA" id="ARBA00007267"/>
    </source>
</evidence>
<reference evidence="6" key="1">
    <citation type="journal article" date="2021" name="Nat. Commun.">
        <title>Genomic analyses provide insights into spinach domestication and the genetic basis of agronomic traits.</title>
        <authorList>
            <person name="Cai X."/>
            <person name="Sun X."/>
            <person name="Xu C."/>
            <person name="Sun H."/>
            <person name="Wang X."/>
            <person name="Ge C."/>
            <person name="Zhang Z."/>
            <person name="Wang Q."/>
            <person name="Fei Z."/>
            <person name="Jiao C."/>
            <person name="Wang Q."/>
        </authorList>
    </citation>
    <scope>NUCLEOTIDE SEQUENCE [LARGE SCALE GENOMIC DNA]</scope>
    <source>
        <strain evidence="6">cv. Varoflay</strain>
    </source>
</reference>
<feature type="domain" description="CRC" evidence="5">
    <location>
        <begin position="96"/>
        <end position="220"/>
    </location>
</feature>
<dbReference type="Proteomes" id="UP000813463">
    <property type="component" value="Chromosome 1"/>
</dbReference>
<dbReference type="PANTHER" id="PTHR12446:SF34">
    <property type="entry name" value="PROTEIN LIN-54 HOMOLOG"/>
    <property type="match status" value="1"/>
</dbReference>
<accession>A0A9R0JHT4</accession>
<dbReference type="PROSITE" id="PS51634">
    <property type="entry name" value="CRC"/>
    <property type="match status" value="1"/>
</dbReference>
<evidence type="ECO:0000259" key="5">
    <source>
        <dbReference type="PROSITE" id="PS51634"/>
    </source>
</evidence>
<organism evidence="6 7">
    <name type="scientific">Spinacia oleracea</name>
    <name type="common">Spinach</name>
    <dbReference type="NCBI Taxonomy" id="3562"/>
    <lineage>
        <taxon>Eukaryota</taxon>
        <taxon>Viridiplantae</taxon>
        <taxon>Streptophyta</taxon>
        <taxon>Embryophyta</taxon>
        <taxon>Tracheophyta</taxon>
        <taxon>Spermatophyta</taxon>
        <taxon>Magnoliopsida</taxon>
        <taxon>eudicotyledons</taxon>
        <taxon>Gunneridae</taxon>
        <taxon>Pentapetalae</taxon>
        <taxon>Caryophyllales</taxon>
        <taxon>Chenopodiaceae</taxon>
        <taxon>Chenopodioideae</taxon>
        <taxon>Anserineae</taxon>
        <taxon>Spinacia</taxon>
    </lineage>
</organism>
<feature type="compositionally biased region" description="Polar residues" evidence="4">
    <location>
        <begin position="439"/>
        <end position="462"/>
    </location>
</feature>
<dbReference type="AlphaFoldDB" id="A0A9R0JHT4"/>
<keyword evidence="6" id="KW-1185">Reference proteome</keyword>
<feature type="region of interest" description="Disordered" evidence="4">
    <location>
        <begin position="70"/>
        <end position="98"/>
    </location>
</feature>
<dbReference type="OrthoDB" id="6283463at2759"/>
<feature type="region of interest" description="Disordered" evidence="4">
    <location>
        <begin position="376"/>
        <end position="395"/>
    </location>
</feature>
<dbReference type="InterPro" id="IPR033467">
    <property type="entry name" value="Tesmin/TSO1-like_CXC"/>
</dbReference>
<protein>
    <submittedName>
        <fullName evidence="7">Protein tesmin/TSO1-like CXC 5</fullName>
    </submittedName>
</protein>
<dbReference type="PANTHER" id="PTHR12446">
    <property type="entry name" value="TESMIN/TSO1-RELATED"/>
    <property type="match status" value="1"/>
</dbReference>
<dbReference type="GO" id="GO:0006355">
    <property type="term" value="P:regulation of DNA-templated transcription"/>
    <property type="evidence" value="ECO:0000318"/>
    <property type="project" value="GO_Central"/>
</dbReference>
<feature type="region of interest" description="Disordered" evidence="4">
    <location>
        <begin position="437"/>
        <end position="462"/>
    </location>
</feature>
<sequence length="571" mass="61700">MERGEMAAMTAATTSSLSEFAPRKLARQLDFTPVLSAPVQKSPAQQLSVHQLPVQAVQRAVHPAPRPALAVTVKPEPPSSQPPATVADGKDGTPKKQKQCNCKNSRCLKLYCECFASGTYCDGCNCINCHNSMDHEAARQEAIVATLERNPNAFRPKIANSPHGSRISKPETGPAQLLGKHNKGCNCKKSGCLKKYCECFQANILCSDNCKCIDCKNFEGSEERQALFHGNSYNSMVYQAANAAINGAIGSSGYGNLPGSRKRRSQDPFIGMYNNQPFYHNGHYMQQNHVKSTTSSLPSEPASRTASSQAASKITYRSPLAGVIQPQDVKELCSLLVIVSKEAAQTFVDKNSNIDNQERDEANTYGCIEIKEKVNDQKESQTEKGALQNESTDEQAVRVCTDNSGLDESDALNGRPTSPGTMALMCYEQETVLMEEGSTGPTANSQNITPERAETSSGQKATSSFVEQERVVLTNFRDFLNRLITCGSIKETICSSLVKNEAGSQGPSLKTDALNDMPLSNGTVKPFVPIANHASATTTGGVAFSSVNAFAQHNRLPMENGVLKPKIEKAV</sequence>
<feature type="region of interest" description="Disordered" evidence="4">
    <location>
        <begin position="154"/>
        <end position="173"/>
    </location>
</feature>
<dbReference type="RefSeq" id="XP_021835509.1">
    <property type="nucleotide sequence ID" value="XM_021979817.2"/>
</dbReference>
<dbReference type="GO" id="GO:0005634">
    <property type="term" value="C:nucleus"/>
    <property type="evidence" value="ECO:0000318"/>
    <property type="project" value="GO_Central"/>
</dbReference>
<dbReference type="InterPro" id="IPR028307">
    <property type="entry name" value="Lin-54_fam"/>
</dbReference>
<evidence type="ECO:0000313" key="6">
    <source>
        <dbReference type="Proteomes" id="UP000813463"/>
    </source>
</evidence>
<comment type="similarity">
    <text evidence="2">Belongs to the lin-54 family.</text>
</comment>
<dbReference type="GeneID" id="110775217"/>
<proteinExistence type="inferred from homology"/>
<evidence type="ECO:0000256" key="4">
    <source>
        <dbReference type="SAM" id="MobiDB-lite"/>
    </source>
</evidence>
<dbReference type="Pfam" id="PF03638">
    <property type="entry name" value="TCR"/>
    <property type="match status" value="2"/>
</dbReference>
<comment type="subcellular location">
    <subcellularLocation>
        <location evidence="1">Nucleus</location>
    </subcellularLocation>
</comment>
<feature type="region of interest" description="Disordered" evidence="4">
    <location>
        <begin position="289"/>
        <end position="311"/>
    </location>
</feature>
<dbReference type="SMART" id="SM01114">
    <property type="entry name" value="CXC"/>
    <property type="match status" value="2"/>
</dbReference>
<dbReference type="InterPro" id="IPR005172">
    <property type="entry name" value="CRC"/>
</dbReference>
<dbReference type="KEGG" id="soe:110775217"/>